<evidence type="ECO:0000313" key="1">
    <source>
        <dbReference type="EMBL" id="MFC3853240.1"/>
    </source>
</evidence>
<gene>
    <name evidence="1" type="ORF">ACFOOG_10395</name>
</gene>
<reference evidence="2" key="1">
    <citation type="journal article" date="2019" name="Int. J. Syst. Evol. Microbiol.">
        <title>The Global Catalogue of Microorganisms (GCM) 10K type strain sequencing project: providing services to taxonomists for standard genome sequencing and annotation.</title>
        <authorList>
            <consortium name="The Broad Institute Genomics Platform"/>
            <consortium name="The Broad Institute Genome Sequencing Center for Infectious Disease"/>
            <person name="Wu L."/>
            <person name="Ma J."/>
        </authorList>
    </citation>
    <scope>NUCLEOTIDE SEQUENCE [LARGE SCALE GENOMIC DNA]</scope>
    <source>
        <strain evidence="2">IBRC 10765</strain>
    </source>
</reference>
<dbReference type="Proteomes" id="UP001595617">
    <property type="component" value="Unassembled WGS sequence"/>
</dbReference>
<name>A0ABV7ZYK9_9GAMM</name>
<organism evidence="1 2">
    <name type="scientific">Saccharospirillum mangrovi</name>
    <dbReference type="NCBI Taxonomy" id="2161747"/>
    <lineage>
        <taxon>Bacteria</taxon>
        <taxon>Pseudomonadati</taxon>
        <taxon>Pseudomonadota</taxon>
        <taxon>Gammaproteobacteria</taxon>
        <taxon>Oceanospirillales</taxon>
        <taxon>Saccharospirillaceae</taxon>
        <taxon>Saccharospirillum</taxon>
    </lineage>
</organism>
<dbReference type="RefSeq" id="WP_380696209.1">
    <property type="nucleotide sequence ID" value="NZ_JBHRYR010000003.1"/>
</dbReference>
<keyword evidence="2" id="KW-1185">Reference proteome</keyword>
<proteinExistence type="predicted"/>
<accession>A0ABV7ZYK9</accession>
<evidence type="ECO:0008006" key="3">
    <source>
        <dbReference type="Google" id="ProtNLM"/>
    </source>
</evidence>
<protein>
    <recommendedName>
        <fullName evidence="3">HEPN domain-containing protein</fullName>
    </recommendedName>
</protein>
<evidence type="ECO:0000313" key="2">
    <source>
        <dbReference type="Proteomes" id="UP001595617"/>
    </source>
</evidence>
<comment type="caution">
    <text evidence="1">The sequence shown here is derived from an EMBL/GenBank/DDBJ whole genome shotgun (WGS) entry which is preliminary data.</text>
</comment>
<dbReference type="EMBL" id="JBHRYR010000003">
    <property type="protein sequence ID" value="MFC3853240.1"/>
    <property type="molecule type" value="Genomic_DNA"/>
</dbReference>
<sequence>MRRNKLLKLMNSLAEERYVFYRLCAGDIQECVKSLEMLSHAVSDRMRVVLVKASIVSYARPFSGNESRYRDKGKWRLDKKYVPNEFCEVHEQAIEYRDKLIAHSDIPHRSPELLMGRSHFAIGHNAPFDEEYIEFSKLLYPASAALLKELWDLIISNEKEWL</sequence>